<evidence type="ECO:0000256" key="5">
    <source>
        <dbReference type="ARBA" id="ARBA00023136"/>
    </source>
</evidence>
<dbReference type="InterPro" id="IPR005598">
    <property type="entry name" value="ATP_synth_I"/>
</dbReference>
<keyword evidence="4 6" id="KW-1133">Transmembrane helix</keyword>
<comment type="subcellular location">
    <subcellularLocation>
        <location evidence="1">Cell membrane</location>
        <topology evidence="1">Multi-pass membrane protein</topology>
    </subcellularLocation>
</comment>
<keyword evidence="2" id="KW-1003">Cell membrane</keyword>
<feature type="transmembrane region" description="Helical" evidence="6">
    <location>
        <begin position="74"/>
        <end position="92"/>
    </location>
</feature>
<name>A0ABS4JJE9_9BACL</name>
<reference evidence="7 8" key="1">
    <citation type="submission" date="2021-03" db="EMBL/GenBank/DDBJ databases">
        <title>Genomic Encyclopedia of Type Strains, Phase IV (KMG-IV): sequencing the most valuable type-strain genomes for metagenomic binning, comparative biology and taxonomic classification.</title>
        <authorList>
            <person name="Goeker M."/>
        </authorList>
    </citation>
    <scope>NUCLEOTIDE SEQUENCE [LARGE SCALE GENOMIC DNA]</scope>
    <source>
        <strain evidence="7 8">DSM 26806</strain>
    </source>
</reference>
<keyword evidence="5 6" id="KW-0472">Membrane</keyword>
<evidence type="ECO:0000256" key="2">
    <source>
        <dbReference type="ARBA" id="ARBA00022475"/>
    </source>
</evidence>
<evidence type="ECO:0000256" key="4">
    <source>
        <dbReference type="ARBA" id="ARBA00022989"/>
    </source>
</evidence>
<evidence type="ECO:0000256" key="1">
    <source>
        <dbReference type="ARBA" id="ARBA00004651"/>
    </source>
</evidence>
<accession>A0ABS4JJE9</accession>
<feature type="transmembrane region" description="Helical" evidence="6">
    <location>
        <begin position="98"/>
        <end position="119"/>
    </location>
</feature>
<protein>
    <submittedName>
        <fullName evidence="7">ATP synthase protein I</fullName>
    </submittedName>
</protein>
<dbReference type="EMBL" id="JAGGLD010000005">
    <property type="protein sequence ID" value="MBP2001822.1"/>
    <property type="molecule type" value="Genomic_DNA"/>
</dbReference>
<keyword evidence="3 6" id="KW-0812">Transmembrane</keyword>
<evidence type="ECO:0000313" key="8">
    <source>
        <dbReference type="Proteomes" id="UP001519288"/>
    </source>
</evidence>
<evidence type="ECO:0000256" key="3">
    <source>
        <dbReference type="ARBA" id="ARBA00022692"/>
    </source>
</evidence>
<sequence length="126" mass="13830">MSELPKYRKVLTMLTLYFVALCLLLAALMPSYRSVPQGLILGSVVSWINAYYLGYKVMKVTDAAASGQSARRMGMGFGVRAALSILAVMMTVKLPMYFNVFAVVGSLVLAQFLILFIGIRFSKSNS</sequence>
<proteinExistence type="predicted"/>
<keyword evidence="8" id="KW-1185">Reference proteome</keyword>
<dbReference type="Pfam" id="PF03899">
    <property type="entry name" value="ATP-synt_I"/>
    <property type="match status" value="1"/>
</dbReference>
<feature type="transmembrane region" description="Helical" evidence="6">
    <location>
        <begin position="12"/>
        <end position="29"/>
    </location>
</feature>
<evidence type="ECO:0000256" key="6">
    <source>
        <dbReference type="SAM" id="Phobius"/>
    </source>
</evidence>
<evidence type="ECO:0000313" key="7">
    <source>
        <dbReference type="EMBL" id="MBP2001822.1"/>
    </source>
</evidence>
<feature type="transmembrane region" description="Helical" evidence="6">
    <location>
        <begin position="35"/>
        <end position="53"/>
    </location>
</feature>
<comment type="caution">
    <text evidence="7">The sequence shown here is derived from an EMBL/GenBank/DDBJ whole genome shotgun (WGS) entry which is preliminary data.</text>
</comment>
<dbReference type="Proteomes" id="UP001519288">
    <property type="component" value="Unassembled WGS sequence"/>
</dbReference>
<organism evidence="7 8">
    <name type="scientific">Paenibacillus shirakamiensis</name>
    <dbReference type="NCBI Taxonomy" id="1265935"/>
    <lineage>
        <taxon>Bacteria</taxon>
        <taxon>Bacillati</taxon>
        <taxon>Bacillota</taxon>
        <taxon>Bacilli</taxon>
        <taxon>Bacillales</taxon>
        <taxon>Paenibacillaceae</taxon>
        <taxon>Paenibacillus</taxon>
    </lineage>
</organism>
<gene>
    <name evidence="7" type="ORF">J2Z69_002878</name>
</gene>
<dbReference type="RefSeq" id="WP_209863854.1">
    <property type="nucleotide sequence ID" value="NZ_JAGGLD010000005.1"/>
</dbReference>